<proteinExistence type="predicted"/>
<dbReference type="AlphaFoldDB" id="A0A0M0JBQ4"/>
<keyword evidence="2" id="KW-1185">Reference proteome</keyword>
<organism evidence="1 2">
    <name type="scientific">Chrysochromulina tobinii</name>
    <dbReference type="NCBI Taxonomy" id="1460289"/>
    <lineage>
        <taxon>Eukaryota</taxon>
        <taxon>Haptista</taxon>
        <taxon>Haptophyta</taxon>
        <taxon>Prymnesiophyceae</taxon>
        <taxon>Prymnesiales</taxon>
        <taxon>Chrysochromulinaceae</taxon>
        <taxon>Chrysochromulina</taxon>
    </lineage>
</organism>
<feature type="non-terminal residue" evidence="1">
    <location>
        <position position="1"/>
    </location>
</feature>
<evidence type="ECO:0000313" key="2">
    <source>
        <dbReference type="Proteomes" id="UP000037460"/>
    </source>
</evidence>
<accession>A0A0M0JBQ4</accession>
<gene>
    <name evidence="1" type="ORF">Ctob_010914</name>
</gene>
<comment type="caution">
    <text evidence="1">The sequence shown here is derived from an EMBL/GenBank/DDBJ whole genome shotgun (WGS) entry which is preliminary data.</text>
</comment>
<name>A0A0M0JBQ4_9EUKA</name>
<reference evidence="2" key="1">
    <citation type="journal article" date="2015" name="PLoS Genet.">
        <title>Genome Sequence and Transcriptome Analyses of Chrysochromulina tobin: Metabolic Tools for Enhanced Algal Fitness in the Prominent Order Prymnesiales (Haptophyceae).</title>
        <authorList>
            <person name="Hovde B.T."/>
            <person name="Deodato C.R."/>
            <person name="Hunsperger H.M."/>
            <person name="Ryken S.A."/>
            <person name="Yost W."/>
            <person name="Jha R.K."/>
            <person name="Patterson J."/>
            <person name="Monnat R.J. Jr."/>
            <person name="Barlow S.B."/>
            <person name="Starkenburg S.R."/>
            <person name="Cattolico R.A."/>
        </authorList>
    </citation>
    <scope>NUCLEOTIDE SEQUENCE</scope>
    <source>
        <strain evidence="2">CCMP291</strain>
    </source>
</reference>
<evidence type="ECO:0000313" key="1">
    <source>
        <dbReference type="EMBL" id="KOO23658.1"/>
    </source>
</evidence>
<dbReference type="EMBL" id="JWZX01003170">
    <property type="protein sequence ID" value="KOO23658.1"/>
    <property type="molecule type" value="Genomic_DNA"/>
</dbReference>
<protein>
    <submittedName>
        <fullName evidence="1">Uncharacterized protein</fullName>
    </submittedName>
</protein>
<dbReference type="Proteomes" id="UP000037460">
    <property type="component" value="Unassembled WGS sequence"/>
</dbReference>
<sequence>LGSEGISERISVSPGIVLSAETIEQVVGDAAQSCMVPPDYAASGNVSTRWFGTIGSSLAHLNLLHRFDRRRPKCSWLMVLADDVVLLPGFAEWVQRSVFTASNTNVDFVNLAVVRAWGEESGQATSKEASAVKRVSGSQDWPAWTAGRSPADAIVKSPNLLVSGYLVRMATLPVLLKSFGLTRNWRRECSIDQVLARVQYALASSGQYRAVNVEAEWSKLAHCAVGESEKQVIQKRFPDRHAACETQHKELYGSGSRSHDRRRRLSSIDDTLLMTKKKASVKNGHTQPSAPVHVLSAYHVAYSPNAETDDPADLFAETRRCLRDAECTHIMVESAANYYRHLMCLGFRSAMSAWMEGRYFAKGIGVFPSMLMLIRLLDMDLLEVTMLRRPNERTGKRAETYHGTGFVMIVQRRSKLPSEAKPPPRQKIVYLGELYGPKTVRSFFDEVERHMTLKPFVFINKAILLNMNEPTGEGDHLIHGSFFRNELCNRGAIVGAMVQDQTGLDIYIAGDFGLKYTRKRKAD</sequence>